<evidence type="ECO:0000313" key="3">
    <source>
        <dbReference type="Proteomes" id="UP000063699"/>
    </source>
</evidence>
<dbReference type="KEGG" id="kphy:AOZ06_24435"/>
<feature type="compositionally biased region" description="Basic and acidic residues" evidence="1">
    <location>
        <begin position="74"/>
        <end position="89"/>
    </location>
</feature>
<evidence type="ECO:0000313" key="2">
    <source>
        <dbReference type="EMBL" id="ALG09631.1"/>
    </source>
</evidence>
<feature type="compositionally biased region" description="Basic residues" evidence="1">
    <location>
        <begin position="97"/>
        <end position="111"/>
    </location>
</feature>
<organism evidence="2 3">
    <name type="scientific">Kibdelosporangium phytohabitans</name>
    <dbReference type="NCBI Taxonomy" id="860235"/>
    <lineage>
        <taxon>Bacteria</taxon>
        <taxon>Bacillati</taxon>
        <taxon>Actinomycetota</taxon>
        <taxon>Actinomycetes</taxon>
        <taxon>Pseudonocardiales</taxon>
        <taxon>Pseudonocardiaceae</taxon>
        <taxon>Kibdelosporangium</taxon>
    </lineage>
</organism>
<dbReference type="Proteomes" id="UP000063699">
    <property type="component" value="Chromosome"/>
</dbReference>
<protein>
    <submittedName>
        <fullName evidence="2">Uncharacterized protein</fullName>
    </submittedName>
</protein>
<dbReference type="STRING" id="860235.AOZ06_24435"/>
<dbReference type="AlphaFoldDB" id="A0A0N7F3U8"/>
<reference evidence="2 3" key="1">
    <citation type="submission" date="2015-07" db="EMBL/GenBank/DDBJ databases">
        <title>Genome sequencing of Kibdelosporangium phytohabitans.</title>
        <authorList>
            <person name="Qin S."/>
            <person name="Xing K."/>
        </authorList>
    </citation>
    <scope>NUCLEOTIDE SEQUENCE [LARGE SCALE GENOMIC DNA]</scope>
    <source>
        <strain evidence="2 3">KLBMP1111</strain>
    </source>
</reference>
<feature type="region of interest" description="Disordered" evidence="1">
    <location>
        <begin position="1"/>
        <end position="23"/>
    </location>
</feature>
<dbReference type="EMBL" id="CP012752">
    <property type="protein sequence ID" value="ALG09631.1"/>
    <property type="molecule type" value="Genomic_DNA"/>
</dbReference>
<proteinExistence type="predicted"/>
<evidence type="ECO:0000256" key="1">
    <source>
        <dbReference type="SAM" id="MobiDB-lite"/>
    </source>
</evidence>
<sequence>MAGLRASEPVRQEENDEGAAAGPLVCEWTSDKFLIGVPGAKRALGVPSGVIRLLEAATDPVDVDDLVAAADSADRDADYLVGTPERDEVAAPSPPTARHRRSSRITRATRS</sequence>
<keyword evidence="3" id="KW-1185">Reference proteome</keyword>
<dbReference type="RefSeq" id="WP_054291535.1">
    <property type="nucleotide sequence ID" value="NZ_CP012752.1"/>
</dbReference>
<name>A0A0N7F3U8_9PSEU</name>
<gene>
    <name evidence="2" type="ORF">AOZ06_24435</name>
</gene>
<accession>A0A0N7F3U8</accession>
<feature type="region of interest" description="Disordered" evidence="1">
    <location>
        <begin position="74"/>
        <end position="111"/>
    </location>
</feature>